<evidence type="ECO:0000259" key="1">
    <source>
        <dbReference type="Pfam" id="PF10551"/>
    </source>
</evidence>
<protein>
    <recommendedName>
        <fullName evidence="1">MULE transposase domain-containing protein</fullName>
    </recommendedName>
</protein>
<accession>A0A835CRA8</accession>
<keyword evidence="3" id="KW-1185">Reference proteome</keyword>
<dbReference type="Pfam" id="PF10551">
    <property type="entry name" value="MULE"/>
    <property type="match status" value="1"/>
</dbReference>
<dbReference type="Proteomes" id="UP000639338">
    <property type="component" value="Unassembled WGS sequence"/>
</dbReference>
<comment type="caution">
    <text evidence="2">The sequence shown here is derived from an EMBL/GenBank/DDBJ whole genome shotgun (WGS) entry which is preliminary data.</text>
</comment>
<reference evidence="2 3" key="1">
    <citation type="submission" date="2020-08" db="EMBL/GenBank/DDBJ databases">
        <title>Aphidius gifuensis genome sequencing and assembly.</title>
        <authorList>
            <person name="Du Z."/>
        </authorList>
    </citation>
    <scope>NUCLEOTIDE SEQUENCE [LARGE SCALE GENOMIC DNA]</scope>
    <source>
        <strain evidence="2">YNYX2018</strain>
        <tissue evidence="2">Adults</tissue>
    </source>
</reference>
<dbReference type="AlphaFoldDB" id="A0A835CRA8"/>
<evidence type="ECO:0000313" key="2">
    <source>
        <dbReference type="EMBL" id="KAF7993764.1"/>
    </source>
</evidence>
<feature type="domain" description="MULE transposase" evidence="1">
    <location>
        <begin position="93"/>
        <end position="180"/>
    </location>
</feature>
<name>A0A835CRA8_APHGI</name>
<dbReference type="InterPro" id="IPR018289">
    <property type="entry name" value="MULE_transposase_dom"/>
</dbReference>
<sequence>MKSKIYPQRPSSLAELGASLQGEGMSMLFYDDGENGSQLIAKTFTVNELTWPKSKKNIPAELLDKPTSTVVILGDRNFVKNILKDKEFSANIYTDGTFSINMNDVDICQTYIVQVEAYNQAWPIAYVLMERKTKESYVTVFQYIFDHLAPELKSLKIKAHMDFEAAVHTTIKEHFPLSKIRKTKTGSDVSINQLQTYEHGIQKKDLNSKNNNEIPSTRSVKVCDEFRIVSISSDEYRDQVRQKLVPSKYSYVDRPKLERKDDVLDDQCFGKRIIIENSSPNVSGDNQVKRKIVTSKKY</sequence>
<dbReference type="EMBL" id="JACMRX010000003">
    <property type="protein sequence ID" value="KAF7993764.1"/>
    <property type="molecule type" value="Genomic_DNA"/>
</dbReference>
<organism evidence="2 3">
    <name type="scientific">Aphidius gifuensis</name>
    <name type="common">Parasitoid wasp</name>
    <dbReference type="NCBI Taxonomy" id="684658"/>
    <lineage>
        <taxon>Eukaryota</taxon>
        <taxon>Metazoa</taxon>
        <taxon>Ecdysozoa</taxon>
        <taxon>Arthropoda</taxon>
        <taxon>Hexapoda</taxon>
        <taxon>Insecta</taxon>
        <taxon>Pterygota</taxon>
        <taxon>Neoptera</taxon>
        <taxon>Endopterygota</taxon>
        <taxon>Hymenoptera</taxon>
        <taxon>Apocrita</taxon>
        <taxon>Ichneumonoidea</taxon>
        <taxon>Braconidae</taxon>
        <taxon>Aphidiinae</taxon>
        <taxon>Aphidius</taxon>
    </lineage>
</organism>
<dbReference type="OrthoDB" id="7700696at2759"/>
<proteinExistence type="predicted"/>
<evidence type="ECO:0000313" key="3">
    <source>
        <dbReference type="Proteomes" id="UP000639338"/>
    </source>
</evidence>
<gene>
    <name evidence="2" type="ORF">HCN44_010359</name>
</gene>